<reference evidence="2 3" key="1">
    <citation type="submission" date="2017-04" db="EMBL/GenBank/DDBJ databases">
        <title>Complete Genome Sequence of Lytic Bacteriophage EF1 Infecting Enterococcus faecalis Isolates.</title>
        <authorList>
            <person name="Kim D."/>
            <person name="Kim Y.J."/>
            <person name="Han B.K."/>
            <person name="Kim H."/>
        </authorList>
    </citation>
    <scope>NUCLEOTIDE SEQUENCE [LARGE SCALE GENOMIC DNA]</scope>
</reference>
<proteinExistence type="predicted"/>
<dbReference type="InterPro" id="IPR036249">
    <property type="entry name" value="Thioredoxin-like_sf"/>
</dbReference>
<evidence type="ECO:0000313" key="3">
    <source>
        <dbReference type="Proteomes" id="UP000260005"/>
    </source>
</evidence>
<dbReference type="Gene3D" id="3.40.30.10">
    <property type="entry name" value="Glutaredoxin"/>
    <property type="match status" value="1"/>
</dbReference>
<sequence length="86" mass="10081">MIYKLSKDNCPYCNQLEGYLKTKNMQKYNKHIVSVHKEKDPEKYNELVEKGNVLSLPVLMREDGTVLTTGFNIQQINLMLKREFGE</sequence>
<evidence type="ECO:0000259" key="1">
    <source>
        <dbReference type="Pfam" id="PF13098"/>
    </source>
</evidence>
<keyword evidence="3" id="KW-1185">Reference proteome</keyword>
<dbReference type="Proteomes" id="UP000260005">
    <property type="component" value="Segment"/>
</dbReference>
<dbReference type="EMBL" id="MF001358">
    <property type="protein sequence ID" value="ASZ76675.1"/>
    <property type="molecule type" value="Genomic_DNA"/>
</dbReference>
<dbReference type="InterPro" id="IPR012336">
    <property type="entry name" value="Thioredoxin-like_fold"/>
</dbReference>
<name>A0A249XXG9_9CAUD</name>
<accession>A0A249XXG9</accession>
<feature type="domain" description="Thioredoxin-like fold" evidence="1">
    <location>
        <begin position="5"/>
        <end position="65"/>
    </location>
</feature>
<dbReference type="Pfam" id="PF13098">
    <property type="entry name" value="Thioredoxin_2"/>
    <property type="match status" value="1"/>
</dbReference>
<dbReference type="SUPFAM" id="SSF52833">
    <property type="entry name" value="Thioredoxin-like"/>
    <property type="match status" value="1"/>
</dbReference>
<evidence type="ECO:0000313" key="2">
    <source>
        <dbReference type="EMBL" id="ASZ76675.1"/>
    </source>
</evidence>
<protein>
    <recommendedName>
        <fullName evidence="1">Thioredoxin-like fold domain-containing protein</fullName>
    </recommendedName>
</protein>
<organism evidence="2 3">
    <name type="scientific">Enterococcus phage EF1</name>
    <dbReference type="NCBI Taxonomy" id="2025813"/>
    <lineage>
        <taxon>Viruses</taxon>
        <taxon>Duplodnaviria</taxon>
        <taxon>Heunggongvirae</taxon>
        <taxon>Uroviricota</taxon>
        <taxon>Caudoviricetes</taxon>
    </lineage>
</organism>